<reference evidence="2" key="1">
    <citation type="submission" date="2017-09" db="EMBL/GenBank/DDBJ databases">
        <authorList>
            <person name="Varghese N."/>
            <person name="Submissions S."/>
        </authorList>
    </citation>
    <scope>NUCLEOTIDE SEQUENCE [LARGE SCALE GENOMIC DNA]</scope>
    <source>
        <strain evidence="2">DSM 25885</strain>
    </source>
</reference>
<dbReference type="RefSeq" id="WP_097044562.1">
    <property type="nucleotide sequence ID" value="NZ_OBEH01000001.1"/>
</dbReference>
<accession>A0A285MDM8</accession>
<gene>
    <name evidence="1" type="ORF">SAMN06265377_0905</name>
</gene>
<evidence type="ECO:0000313" key="1">
    <source>
        <dbReference type="EMBL" id="SNY95239.1"/>
    </source>
</evidence>
<organism evidence="1 2">
    <name type="scientific">Flagellimonas pacifica</name>
    <dbReference type="NCBI Taxonomy" id="1247520"/>
    <lineage>
        <taxon>Bacteria</taxon>
        <taxon>Pseudomonadati</taxon>
        <taxon>Bacteroidota</taxon>
        <taxon>Flavobacteriia</taxon>
        <taxon>Flavobacteriales</taxon>
        <taxon>Flavobacteriaceae</taxon>
        <taxon>Flagellimonas</taxon>
    </lineage>
</organism>
<name>A0A285MDM8_9FLAO</name>
<dbReference type="OrthoDB" id="1420631at2"/>
<dbReference type="Proteomes" id="UP000219048">
    <property type="component" value="Unassembled WGS sequence"/>
</dbReference>
<evidence type="ECO:0000313" key="2">
    <source>
        <dbReference type="Proteomes" id="UP000219048"/>
    </source>
</evidence>
<dbReference type="AlphaFoldDB" id="A0A285MDM8"/>
<proteinExistence type="predicted"/>
<dbReference type="PROSITE" id="PS51257">
    <property type="entry name" value="PROKAR_LIPOPROTEIN"/>
    <property type="match status" value="1"/>
</dbReference>
<sequence length="232" mass="27437">MKNIFWVTVLVSLLSCRNTNNQKMIPKFHEKELSFLHLRFGYDKTNNWIKKPENILMIHETFKKIGYNNLISKEDWESDWNWYLDVSKSPKNLIDSLELTFIEIEESPKYYKEFWGRRKSEGNDATVYKIVKEIKQIMNEGSDLEVNHEIINDTLAKLISYEFPERKLTPGEANSLLHYLIEIGLHESAYNLISGENSGFEEVNWNIDKDSVLKVLIKSELNPRPWFEDNTK</sequence>
<keyword evidence="2" id="KW-1185">Reference proteome</keyword>
<protein>
    <submittedName>
        <fullName evidence="1">Uncharacterized protein</fullName>
    </submittedName>
</protein>
<dbReference type="EMBL" id="OBEH01000001">
    <property type="protein sequence ID" value="SNY95239.1"/>
    <property type="molecule type" value="Genomic_DNA"/>
</dbReference>